<dbReference type="Pfam" id="PF00583">
    <property type="entry name" value="Acetyltransf_1"/>
    <property type="match status" value="1"/>
</dbReference>
<dbReference type="CDD" id="cd04301">
    <property type="entry name" value="NAT_SF"/>
    <property type="match status" value="1"/>
</dbReference>
<evidence type="ECO:0000259" key="3">
    <source>
        <dbReference type="PROSITE" id="PS51186"/>
    </source>
</evidence>
<keyword evidence="2" id="KW-0012">Acyltransferase</keyword>
<dbReference type="PROSITE" id="PS51186">
    <property type="entry name" value="GNAT"/>
    <property type="match status" value="1"/>
</dbReference>
<dbReference type="PANTHER" id="PTHR10545">
    <property type="entry name" value="DIAMINE N-ACETYLTRANSFERASE"/>
    <property type="match status" value="1"/>
</dbReference>
<dbReference type="InterPro" id="IPR051016">
    <property type="entry name" value="Diverse_Substrate_AcTransf"/>
</dbReference>
<comment type="caution">
    <text evidence="4">The sequence shown here is derived from an EMBL/GenBank/DDBJ whole genome shotgun (WGS) entry which is preliminary data.</text>
</comment>
<dbReference type="PANTHER" id="PTHR10545:SF42">
    <property type="entry name" value="ACETYLTRANSFERASE"/>
    <property type="match status" value="1"/>
</dbReference>
<protein>
    <submittedName>
        <fullName evidence="4">GNAT superfamily N-acetyltransferase</fullName>
    </submittedName>
</protein>
<name>A0ABU1MG37_9HYPH</name>
<dbReference type="InterPro" id="IPR016181">
    <property type="entry name" value="Acyl_CoA_acyltransferase"/>
</dbReference>
<evidence type="ECO:0000256" key="1">
    <source>
        <dbReference type="ARBA" id="ARBA00022679"/>
    </source>
</evidence>
<gene>
    <name evidence="4" type="ORF">J2782_004454</name>
</gene>
<reference evidence="4 5" key="1">
    <citation type="submission" date="2023-07" db="EMBL/GenBank/DDBJ databases">
        <title>Sorghum-associated microbial communities from plants grown in Nebraska, USA.</title>
        <authorList>
            <person name="Schachtman D."/>
        </authorList>
    </citation>
    <scope>NUCLEOTIDE SEQUENCE [LARGE SCALE GENOMIC DNA]</scope>
    <source>
        <strain evidence="4 5">DS1730</strain>
    </source>
</reference>
<feature type="domain" description="N-acetyltransferase" evidence="3">
    <location>
        <begin position="73"/>
        <end position="217"/>
    </location>
</feature>
<sequence>MTGDLNHKIASVTEVLPIRKLVWCYWLYWREIIDPILSKGFGNPWRNFRAKKGDLPMTKPTFNGSDVRFSAEIKIRALGPADKTHWKKLYRAYAAFYKVPMSDDILDRTWAWLQDATHPLEGLVAQSGESIIGFAHYWPQPRPLQGQYAGFLDDLFVDPSHRSRGVGRMLIGALSDIASMRGWTMLSWVTAQDNVTARRLYDDIAKAANWVTYERSF</sequence>
<evidence type="ECO:0000313" key="5">
    <source>
        <dbReference type="Proteomes" id="UP001184614"/>
    </source>
</evidence>
<evidence type="ECO:0000313" key="4">
    <source>
        <dbReference type="EMBL" id="MDR6434701.1"/>
    </source>
</evidence>
<dbReference type="Proteomes" id="UP001184614">
    <property type="component" value="Unassembled WGS sequence"/>
</dbReference>
<dbReference type="InterPro" id="IPR000182">
    <property type="entry name" value="GNAT_dom"/>
</dbReference>
<dbReference type="SUPFAM" id="SSF55729">
    <property type="entry name" value="Acyl-CoA N-acyltransferases (Nat)"/>
    <property type="match status" value="1"/>
</dbReference>
<proteinExistence type="predicted"/>
<keyword evidence="1" id="KW-0808">Transferase</keyword>
<dbReference type="RefSeq" id="WP_310016170.1">
    <property type="nucleotide sequence ID" value="NZ_JAVDQT010000014.1"/>
</dbReference>
<organism evidence="4 5">
    <name type="scientific">Brucella pseudogrignonensis</name>
    <dbReference type="NCBI Taxonomy" id="419475"/>
    <lineage>
        <taxon>Bacteria</taxon>
        <taxon>Pseudomonadati</taxon>
        <taxon>Pseudomonadota</taxon>
        <taxon>Alphaproteobacteria</taxon>
        <taxon>Hyphomicrobiales</taxon>
        <taxon>Brucellaceae</taxon>
        <taxon>Brucella/Ochrobactrum group</taxon>
        <taxon>Brucella</taxon>
    </lineage>
</organism>
<dbReference type="EMBL" id="JAVDQT010000014">
    <property type="protein sequence ID" value="MDR6434701.1"/>
    <property type="molecule type" value="Genomic_DNA"/>
</dbReference>
<dbReference type="Gene3D" id="3.40.630.30">
    <property type="match status" value="1"/>
</dbReference>
<accession>A0ABU1MG37</accession>
<keyword evidence="5" id="KW-1185">Reference proteome</keyword>
<evidence type="ECO:0000256" key="2">
    <source>
        <dbReference type="ARBA" id="ARBA00023315"/>
    </source>
</evidence>